<dbReference type="PANTHER" id="PTHR43976:SF16">
    <property type="entry name" value="SHORT-CHAIN DEHYDROGENASE_REDUCTASE FAMILY PROTEIN"/>
    <property type="match status" value="1"/>
</dbReference>
<dbReference type="PROSITE" id="PS00061">
    <property type="entry name" value="ADH_SHORT"/>
    <property type="match status" value="1"/>
</dbReference>
<dbReference type="GO" id="GO:0004316">
    <property type="term" value="F:3-oxoacyl-[acyl-carrier-protein] reductase (NADPH) activity"/>
    <property type="evidence" value="ECO:0007669"/>
    <property type="project" value="UniProtKB-EC"/>
</dbReference>
<evidence type="ECO:0000256" key="1">
    <source>
        <dbReference type="ARBA" id="ARBA00006484"/>
    </source>
</evidence>
<dbReference type="Proteomes" id="UP000077037">
    <property type="component" value="Unassembled WGS sequence"/>
</dbReference>
<dbReference type="InterPro" id="IPR020904">
    <property type="entry name" value="Sc_DH/Rdtase_CS"/>
</dbReference>
<evidence type="ECO:0000256" key="2">
    <source>
        <dbReference type="ARBA" id="ARBA00023002"/>
    </source>
</evidence>
<dbReference type="SMART" id="SM00822">
    <property type="entry name" value="PKS_KR"/>
    <property type="match status" value="1"/>
</dbReference>
<dbReference type="EC" id="1.1.1.100" evidence="5"/>
<dbReference type="InterPro" id="IPR051911">
    <property type="entry name" value="SDR_oxidoreductase"/>
</dbReference>
<dbReference type="PRINTS" id="PR00080">
    <property type="entry name" value="SDRFAMILY"/>
</dbReference>
<organism evidence="5 6">
    <name type="scientific">Bordetella ansorpii</name>
    <dbReference type="NCBI Taxonomy" id="288768"/>
    <lineage>
        <taxon>Bacteria</taxon>
        <taxon>Pseudomonadati</taxon>
        <taxon>Pseudomonadota</taxon>
        <taxon>Betaproteobacteria</taxon>
        <taxon>Burkholderiales</taxon>
        <taxon>Alcaligenaceae</taxon>
        <taxon>Bordetella</taxon>
    </lineage>
</organism>
<dbReference type="PRINTS" id="PR00081">
    <property type="entry name" value="GDHRDH"/>
</dbReference>
<dbReference type="RefSeq" id="WP_066413274.1">
    <property type="nucleotide sequence ID" value="NZ_FKBS01000014.1"/>
</dbReference>
<evidence type="ECO:0000313" key="5">
    <source>
        <dbReference type="EMBL" id="SAI34611.1"/>
    </source>
</evidence>
<dbReference type="InterPro" id="IPR057326">
    <property type="entry name" value="KR_dom"/>
</dbReference>
<reference evidence="5 6" key="1">
    <citation type="submission" date="2016-03" db="EMBL/GenBank/DDBJ databases">
        <authorList>
            <consortium name="Pathogen Informatics"/>
        </authorList>
    </citation>
    <scope>NUCLEOTIDE SEQUENCE [LARGE SCALE GENOMIC DNA]</scope>
    <source>
        <strain evidence="5 6">NCTC13364</strain>
    </source>
</reference>
<dbReference type="EMBL" id="FKBS01000014">
    <property type="protein sequence ID" value="SAI34611.1"/>
    <property type="molecule type" value="Genomic_DNA"/>
</dbReference>
<evidence type="ECO:0000313" key="6">
    <source>
        <dbReference type="Proteomes" id="UP000077037"/>
    </source>
</evidence>
<dbReference type="Gene3D" id="3.40.50.720">
    <property type="entry name" value="NAD(P)-binding Rossmann-like Domain"/>
    <property type="match status" value="1"/>
</dbReference>
<dbReference type="InterPro" id="IPR002347">
    <property type="entry name" value="SDR_fam"/>
</dbReference>
<keyword evidence="2 5" id="KW-0560">Oxidoreductase</keyword>
<dbReference type="InterPro" id="IPR036291">
    <property type="entry name" value="NAD(P)-bd_dom_sf"/>
</dbReference>
<dbReference type="CDD" id="cd05374">
    <property type="entry name" value="17beta-HSD-like_SDR_c"/>
    <property type="match status" value="1"/>
</dbReference>
<protein>
    <submittedName>
        <fullName evidence="5">Short-chain dehydrogenase</fullName>
        <ecNumber evidence="5">1.-.-.-</ecNumber>
        <ecNumber evidence="5">1.1.1.100</ecNumber>
    </submittedName>
</protein>
<dbReference type="SUPFAM" id="SSF51735">
    <property type="entry name" value="NAD(P)-binding Rossmann-fold domains"/>
    <property type="match status" value="1"/>
</dbReference>
<feature type="domain" description="Ketoreductase" evidence="4">
    <location>
        <begin position="6"/>
        <end position="189"/>
    </location>
</feature>
<gene>
    <name evidence="5" type="primary">fabG_17</name>
    <name evidence="5" type="ORF">SAMEA1982600_02828</name>
</gene>
<dbReference type="AlphaFoldDB" id="A0A157PM75"/>
<dbReference type="Pfam" id="PF00106">
    <property type="entry name" value="adh_short"/>
    <property type="match status" value="1"/>
</dbReference>
<proteinExistence type="inferred from homology"/>
<evidence type="ECO:0000256" key="3">
    <source>
        <dbReference type="RuleBase" id="RU000363"/>
    </source>
</evidence>
<name>A0A157PM75_9BORD</name>
<sequence>MSNRSKVWFITGASKGIGRCLARRALERGDRVAATSRTLAQLERAIAGAPPGQFLPLQVDLGDEQSIAAAVRQAVDVFGRIDVVVNNAGYAQQGAIEALSDAELRRNFDVNVFAPATLLRHALPHLRAQRSGHVVNIASIVGYQGGYAGWGSYAASKFALAGLTESLAAEVAELGIKATVVYPGPVRTDFLASGALGVAARQIDDYAEARASLDLHLDTLHGNQPGDPDRLALLILQACDVDEPPLHLFAGRVAHELAEQKAVLVRADIERWRGSALATDFTG</sequence>
<dbReference type="PANTHER" id="PTHR43976">
    <property type="entry name" value="SHORT CHAIN DEHYDROGENASE"/>
    <property type="match status" value="1"/>
</dbReference>
<dbReference type="OrthoDB" id="9789083at2"/>
<accession>A0A157PM75</accession>
<dbReference type="EC" id="1.-.-.-" evidence="5"/>
<evidence type="ECO:0000259" key="4">
    <source>
        <dbReference type="SMART" id="SM00822"/>
    </source>
</evidence>
<comment type="similarity">
    <text evidence="1 3">Belongs to the short-chain dehydrogenases/reductases (SDR) family.</text>
</comment>